<accession>A0ABQ3WT66</accession>
<evidence type="ECO:0000313" key="1">
    <source>
        <dbReference type="EMBL" id="GID49477.1"/>
    </source>
</evidence>
<gene>
    <name evidence="1" type="ORF">Aca07nite_67520</name>
</gene>
<sequence>MLRLRQSSRPLAPAITATARAIHQATREPPKPVAPVVPAVCSAAVLLAGVADAAVGDAAVLGGLLGVVPAVTSA</sequence>
<dbReference type="EMBL" id="BOMF01000128">
    <property type="protein sequence ID" value="GID49477.1"/>
    <property type="molecule type" value="Genomic_DNA"/>
</dbReference>
<protein>
    <submittedName>
        <fullName evidence="1">Uncharacterized protein</fullName>
    </submittedName>
</protein>
<proteinExistence type="predicted"/>
<comment type="caution">
    <text evidence="1">The sequence shown here is derived from an EMBL/GenBank/DDBJ whole genome shotgun (WGS) entry which is preliminary data.</text>
</comment>
<organism evidence="1">
    <name type="scientific">Actinoplanes campanulatus</name>
    <dbReference type="NCBI Taxonomy" id="113559"/>
    <lineage>
        <taxon>Bacteria</taxon>
        <taxon>Bacillati</taxon>
        <taxon>Actinomycetota</taxon>
        <taxon>Actinomycetes</taxon>
        <taxon>Micromonosporales</taxon>
        <taxon>Micromonosporaceae</taxon>
        <taxon>Actinoplanes</taxon>
    </lineage>
</organism>
<reference evidence="1" key="1">
    <citation type="submission" date="2021-01" db="EMBL/GenBank/DDBJ databases">
        <title>Whole genome shotgun sequence of Actinoplanes capillaceus NBRC 16408.</title>
        <authorList>
            <person name="Komaki H."/>
            <person name="Tamura T."/>
        </authorList>
    </citation>
    <scope>NUCLEOTIDE SEQUENCE [LARGE SCALE GENOMIC DNA]</scope>
    <source>
        <strain evidence="1">NBRC 16408</strain>
    </source>
</reference>
<name>A0ABQ3WT66_9ACTN</name>
<dbReference type="RefSeq" id="WP_204299582.1">
    <property type="nucleotide sequence ID" value="NZ_BAAAGQ010000020.1"/>
</dbReference>